<keyword evidence="5 7" id="KW-1133">Transmembrane helix</keyword>
<dbReference type="OrthoDB" id="9772184at2"/>
<dbReference type="HOGENOM" id="CLU_036879_1_2_0"/>
<comment type="similarity">
    <text evidence="7">Belongs to the binding-protein-dependent transport system permease family.</text>
</comment>
<keyword evidence="4 7" id="KW-0812">Transmembrane</keyword>
<accession>D1CEI4</accession>
<proteinExistence type="inferred from homology"/>
<dbReference type="GO" id="GO:0055085">
    <property type="term" value="P:transmembrane transport"/>
    <property type="evidence" value="ECO:0007669"/>
    <property type="project" value="InterPro"/>
</dbReference>
<dbReference type="PROSITE" id="PS50928">
    <property type="entry name" value="ABC_TM1"/>
    <property type="match status" value="1"/>
</dbReference>
<keyword evidence="10" id="KW-1185">Reference proteome</keyword>
<comment type="subcellular location">
    <subcellularLocation>
        <location evidence="1 7">Cell membrane</location>
        <topology evidence="1 7">Multi-pass membrane protein</topology>
    </subcellularLocation>
</comment>
<dbReference type="EMBL" id="CP001825">
    <property type="protein sequence ID" value="ACZ41340.1"/>
    <property type="molecule type" value="Genomic_DNA"/>
</dbReference>
<feature type="transmembrane region" description="Helical" evidence="7">
    <location>
        <begin position="136"/>
        <end position="159"/>
    </location>
</feature>
<keyword evidence="6 7" id="KW-0472">Membrane</keyword>
<feature type="domain" description="ABC transmembrane type-1" evidence="8">
    <location>
        <begin position="97"/>
        <end position="293"/>
    </location>
</feature>
<dbReference type="Pfam" id="PF19300">
    <property type="entry name" value="BPD_transp_1_N"/>
    <property type="match status" value="1"/>
</dbReference>
<dbReference type="AlphaFoldDB" id="D1CEI4"/>
<feature type="transmembrane region" description="Helical" evidence="7">
    <location>
        <begin position="171"/>
        <end position="192"/>
    </location>
</feature>
<evidence type="ECO:0000256" key="2">
    <source>
        <dbReference type="ARBA" id="ARBA00022448"/>
    </source>
</evidence>
<organism evidence="9 10">
    <name type="scientific">Thermobaculum terrenum (strain ATCC BAA-798 / CCMEE 7001 / YNP1)</name>
    <dbReference type="NCBI Taxonomy" id="525904"/>
    <lineage>
        <taxon>Bacteria</taxon>
        <taxon>Bacillati</taxon>
        <taxon>Chloroflexota</taxon>
        <taxon>Chloroflexia</taxon>
        <taxon>Candidatus Thermobaculales</taxon>
        <taxon>Candidatus Thermobaculaceae</taxon>
        <taxon>Thermobaculum</taxon>
    </lineage>
</organism>
<feature type="transmembrane region" description="Helical" evidence="7">
    <location>
        <begin position="280"/>
        <end position="300"/>
    </location>
</feature>
<evidence type="ECO:0000256" key="1">
    <source>
        <dbReference type="ARBA" id="ARBA00004651"/>
    </source>
</evidence>
<dbReference type="RefSeq" id="WP_012874375.1">
    <property type="nucleotide sequence ID" value="NC_013525.1"/>
</dbReference>
<evidence type="ECO:0000256" key="4">
    <source>
        <dbReference type="ARBA" id="ARBA00022692"/>
    </source>
</evidence>
<dbReference type="CDD" id="cd06261">
    <property type="entry name" value="TM_PBP2"/>
    <property type="match status" value="1"/>
</dbReference>
<dbReference type="Gene3D" id="1.10.3720.10">
    <property type="entry name" value="MetI-like"/>
    <property type="match status" value="1"/>
</dbReference>
<feature type="transmembrane region" description="Helical" evidence="7">
    <location>
        <begin position="228"/>
        <end position="250"/>
    </location>
</feature>
<gene>
    <name evidence="9" type="ordered locus">Tter_0419</name>
</gene>
<dbReference type="Proteomes" id="UP000000323">
    <property type="component" value="Chromosome 1"/>
</dbReference>
<dbReference type="GO" id="GO:0005886">
    <property type="term" value="C:plasma membrane"/>
    <property type="evidence" value="ECO:0007669"/>
    <property type="project" value="UniProtKB-SubCell"/>
</dbReference>
<keyword evidence="3" id="KW-1003">Cell membrane</keyword>
<dbReference type="eggNOG" id="COG0601">
    <property type="taxonomic scope" value="Bacteria"/>
</dbReference>
<dbReference type="KEGG" id="ttr:Tter_0419"/>
<evidence type="ECO:0000256" key="7">
    <source>
        <dbReference type="RuleBase" id="RU363032"/>
    </source>
</evidence>
<feature type="transmembrane region" description="Helical" evidence="7">
    <location>
        <begin position="9"/>
        <end position="30"/>
    </location>
</feature>
<dbReference type="PANTHER" id="PTHR30465:SF74">
    <property type="entry name" value="OLIGOPEPTIDE TRANSPORT SYSTEM PERMEASE PROTEIN OPPB"/>
    <property type="match status" value="1"/>
</dbReference>
<dbReference type="InterPro" id="IPR000515">
    <property type="entry name" value="MetI-like"/>
</dbReference>
<dbReference type="SUPFAM" id="SSF161098">
    <property type="entry name" value="MetI-like"/>
    <property type="match status" value="1"/>
</dbReference>
<protein>
    <submittedName>
        <fullName evidence="9">Binding-protein-dependent transport systems inner membrane component</fullName>
    </submittedName>
</protein>
<name>D1CEI4_THET1</name>
<evidence type="ECO:0000313" key="9">
    <source>
        <dbReference type="EMBL" id="ACZ41340.1"/>
    </source>
</evidence>
<evidence type="ECO:0000256" key="5">
    <source>
        <dbReference type="ARBA" id="ARBA00022989"/>
    </source>
</evidence>
<evidence type="ECO:0000259" key="8">
    <source>
        <dbReference type="PROSITE" id="PS50928"/>
    </source>
</evidence>
<dbReference type="Pfam" id="PF00528">
    <property type="entry name" value="BPD_transp_1"/>
    <property type="match status" value="1"/>
</dbReference>
<evidence type="ECO:0000256" key="3">
    <source>
        <dbReference type="ARBA" id="ARBA00022475"/>
    </source>
</evidence>
<dbReference type="STRING" id="525904.Tter_0419"/>
<dbReference type="InterPro" id="IPR035906">
    <property type="entry name" value="MetI-like_sf"/>
</dbReference>
<dbReference type="InterPro" id="IPR045621">
    <property type="entry name" value="BPD_transp_1_N"/>
</dbReference>
<dbReference type="PANTHER" id="PTHR30465">
    <property type="entry name" value="INNER MEMBRANE ABC TRANSPORTER"/>
    <property type="match status" value="1"/>
</dbReference>
<evidence type="ECO:0000256" key="6">
    <source>
        <dbReference type="ARBA" id="ARBA00023136"/>
    </source>
</evidence>
<reference evidence="10" key="1">
    <citation type="journal article" date="2010" name="Stand. Genomic Sci.">
        <title>Complete genome sequence of 'Thermobaculum terrenum' type strain (YNP1).</title>
        <authorList>
            <person name="Kiss H."/>
            <person name="Cleland D."/>
            <person name="Lapidus A."/>
            <person name="Lucas S."/>
            <person name="Glavina Del Rio T."/>
            <person name="Nolan M."/>
            <person name="Tice H."/>
            <person name="Han C."/>
            <person name="Goodwin L."/>
            <person name="Pitluck S."/>
            <person name="Liolios K."/>
            <person name="Ivanova N."/>
            <person name="Mavromatis K."/>
            <person name="Ovchinnikova G."/>
            <person name="Pati A."/>
            <person name="Chen A."/>
            <person name="Palaniappan K."/>
            <person name="Land M."/>
            <person name="Hauser L."/>
            <person name="Chang Y."/>
            <person name="Jeffries C."/>
            <person name="Lu M."/>
            <person name="Brettin T."/>
            <person name="Detter J."/>
            <person name="Goker M."/>
            <person name="Tindall B."/>
            <person name="Beck B."/>
            <person name="McDermott T."/>
            <person name="Woyke T."/>
            <person name="Bristow J."/>
            <person name="Eisen J."/>
            <person name="Markowitz V."/>
            <person name="Hugenholtz P."/>
            <person name="Kyrpides N."/>
            <person name="Klenk H."/>
            <person name="Cheng J."/>
        </authorList>
    </citation>
    <scope>NUCLEOTIDE SEQUENCE [LARGE SCALE GENOMIC DNA]</scope>
    <source>
        <strain evidence="10">ATCC BAA-798 / YNP1</strain>
    </source>
</reference>
<feature type="transmembrane region" description="Helical" evidence="7">
    <location>
        <begin position="103"/>
        <end position="124"/>
    </location>
</feature>
<sequence>MLRFIVNRLLWMIPVLWLVGTVTFFLMHAAPGSPWDVRVGGKNISPELEKSFNRKYGLDKPLVVQYLIYWRNVLKLDFGQSYSNESQTVVQRIMAGFPYSARIGLYAWVMALVLGISLGIIAALKQNTWIDYVSLFFATVGYTIPSFVLGIFLLIIFAVKLGWVPVLFAGWKSYILPSVALGLSTAAFIARLTRASVLEIIRQDYIRTARAKGLPPRIINLRHIVRNALIPVVTISGPALASLITGTIIIENVFNVPGMGYLFIQSISARDYPVIMGTTLFYTFFIVIGNLLVDLTYGLVDPRIKTS</sequence>
<evidence type="ECO:0000313" key="10">
    <source>
        <dbReference type="Proteomes" id="UP000000323"/>
    </source>
</evidence>
<keyword evidence="2 7" id="KW-0813">Transport</keyword>